<dbReference type="EMBL" id="JACCBX010000001">
    <property type="protein sequence ID" value="NYE03561.1"/>
    <property type="molecule type" value="Genomic_DNA"/>
</dbReference>
<dbReference type="AlphaFoldDB" id="A0A852T5S7"/>
<dbReference type="CDD" id="cd00609">
    <property type="entry name" value="AAT_like"/>
    <property type="match status" value="1"/>
</dbReference>
<dbReference type="Gene3D" id="3.40.640.10">
    <property type="entry name" value="Type I PLP-dependent aspartate aminotransferase-like (Major domain)"/>
    <property type="match status" value="1"/>
</dbReference>
<dbReference type="Pfam" id="PF00155">
    <property type="entry name" value="Aminotran_1_2"/>
    <property type="match status" value="1"/>
</dbReference>
<dbReference type="Gene3D" id="3.90.1150.10">
    <property type="entry name" value="Aspartate Aminotransferase, domain 1"/>
    <property type="match status" value="1"/>
</dbReference>
<comment type="cofactor">
    <cofactor evidence="1 6">
        <name>pyridoxal 5'-phosphate</name>
        <dbReference type="ChEBI" id="CHEBI:597326"/>
    </cofactor>
</comment>
<dbReference type="GO" id="GO:0006520">
    <property type="term" value="P:amino acid metabolic process"/>
    <property type="evidence" value="ECO:0007669"/>
    <property type="project" value="InterPro"/>
</dbReference>
<name>A0A852T5S7_9BACI</name>
<evidence type="ECO:0000256" key="1">
    <source>
        <dbReference type="ARBA" id="ARBA00001933"/>
    </source>
</evidence>
<feature type="domain" description="Aminotransferase class I/classII large" evidence="8">
    <location>
        <begin position="33"/>
        <end position="382"/>
    </location>
</feature>
<proteinExistence type="inferred from homology"/>
<evidence type="ECO:0000313" key="10">
    <source>
        <dbReference type="Proteomes" id="UP000548423"/>
    </source>
</evidence>
<gene>
    <name evidence="9" type="ORF">F4694_000280</name>
</gene>
<dbReference type="PROSITE" id="PS00105">
    <property type="entry name" value="AA_TRANSFER_CLASS_1"/>
    <property type="match status" value="1"/>
</dbReference>
<dbReference type="InterPro" id="IPR004838">
    <property type="entry name" value="NHTrfase_class1_PyrdxlP-BS"/>
</dbReference>
<dbReference type="PANTHER" id="PTHR46383:SF3">
    <property type="entry name" value="ASPARTATE AMINOTRANSFERASE-RELATED"/>
    <property type="match status" value="1"/>
</dbReference>
<dbReference type="InterPro" id="IPR015424">
    <property type="entry name" value="PyrdxlP-dep_Trfase"/>
</dbReference>
<evidence type="ECO:0000313" key="9">
    <source>
        <dbReference type="EMBL" id="NYE03561.1"/>
    </source>
</evidence>
<dbReference type="InterPro" id="IPR015422">
    <property type="entry name" value="PyrdxlP-dep_Trfase_small"/>
</dbReference>
<dbReference type="PANTHER" id="PTHR46383">
    <property type="entry name" value="ASPARTATE AMINOTRANSFERASE"/>
    <property type="match status" value="1"/>
</dbReference>
<comment type="similarity">
    <text evidence="2 6">Belongs to the class-I pyridoxal-phosphate-dependent aminotransferase family.</text>
</comment>
<reference evidence="10" key="1">
    <citation type="submission" date="2020-07" db="EMBL/GenBank/DDBJ databases">
        <authorList>
            <person name="Partida-Martinez L."/>
            <person name="Huntemann M."/>
            <person name="Clum A."/>
            <person name="Wang J."/>
            <person name="Palaniappan K."/>
            <person name="Ritter S."/>
            <person name="Chen I.-M."/>
            <person name="Stamatis D."/>
            <person name="Reddy T."/>
            <person name="O'Malley R."/>
            <person name="Daum C."/>
            <person name="Shapiro N."/>
            <person name="Ivanova N."/>
            <person name="Kyrpides N."/>
            <person name="Woyke T."/>
        </authorList>
    </citation>
    <scope>NUCLEOTIDE SEQUENCE [LARGE SCALE GENOMIC DNA]</scope>
    <source>
        <strain evidence="10">AT2.8</strain>
    </source>
</reference>
<dbReference type="InterPro" id="IPR015421">
    <property type="entry name" value="PyrdxlP-dep_Trfase_major"/>
</dbReference>
<protein>
    <recommendedName>
        <fullName evidence="6">Aminotransferase</fullName>
        <ecNumber evidence="6">2.6.1.-</ecNumber>
    </recommendedName>
</protein>
<dbReference type="InterPro" id="IPR050596">
    <property type="entry name" value="AspAT/PAT-like"/>
</dbReference>
<dbReference type="GO" id="GO:0008483">
    <property type="term" value="F:transaminase activity"/>
    <property type="evidence" value="ECO:0007669"/>
    <property type="project" value="UniProtKB-KW"/>
</dbReference>
<dbReference type="NCBIfam" id="NF005816">
    <property type="entry name" value="PRK07682.1"/>
    <property type="match status" value="1"/>
</dbReference>
<keyword evidence="3 6" id="KW-0032">Aminotransferase</keyword>
<evidence type="ECO:0000256" key="4">
    <source>
        <dbReference type="ARBA" id="ARBA00022679"/>
    </source>
</evidence>
<evidence type="ECO:0000259" key="8">
    <source>
        <dbReference type="Pfam" id="PF00155"/>
    </source>
</evidence>
<dbReference type="GO" id="GO:0030170">
    <property type="term" value="F:pyridoxal phosphate binding"/>
    <property type="evidence" value="ECO:0007669"/>
    <property type="project" value="InterPro"/>
</dbReference>
<dbReference type="EC" id="2.6.1.-" evidence="6"/>
<sequence>MMKEHQHYLSGMVKELKPSGIRKFFDLAASIKGVISLGVGEPDFITPWSIREAAILSLEEGYTSYTANPGLLELRQEISGYLNKRFGVQYNPVDQVIVTAGASQAIDLTFRAILNPGDEVLIIEPAFVSYAPLVTLAGGKPIPVSTHPSNGFKLTAEQIENAITTKTKAILLCSPNNPTGTYLNKEELTEISRVVEKQDLLVISDEIYAELTYDDEYTSFASIEGMYDRTILINGFSKGFAMTGWRLGFLAAPQPFTEQMVKILQYTTMCAPHMLQHGAIEALRNTYHEVESMRRSYRRRRNYIVQSLNNIGLDCHTPGGAFYVFPSIKKTGLSSEQFAEELLLAEKVAVVPGSAFGESGEGYIRCSYATSMEQLQEAMQRIKRFMDSLESKENRVQELSTNN</sequence>
<keyword evidence="4 6" id="KW-0808">Transferase</keyword>
<reference evidence="10" key="2">
    <citation type="submission" date="2020-08" db="EMBL/GenBank/DDBJ databases">
        <title>The Agave Microbiome: Exploring the role of microbial communities in plant adaptations to desert environments.</title>
        <authorList>
            <person name="Partida-Martinez L.P."/>
        </authorList>
    </citation>
    <scope>NUCLEOTIDE SEQUENCE [LARGE SCALE GENOMIC DNA]</scope>
    <source>
        <strain evidence="10">AT2.8</strain>
    </source>
</reference>
<organism evidence="9 10">
    <name type="scientific">Neobacillus niacini</name>
    <dbReference type="NCBI Taxonomy" id="86668"/>
    <lineage>
        <taxon>Bacteria</taxon>
        <taxon>Bacillati</taxon>
        <taxon>Bacillota</taxon>
        <taxon>Bacilli</taxon>
        <taxon>Bacillales</taxon>
        <taxon>Bacillaceae</taxon>
        <taxon>Neobacillus</taxon>
    </lineage>
</organism>
<keyword evidence="7" id="KW-0175">Coiled coil</keyword>
<evidence type="ECO:0000256" key="6">
    <source>
        <dbReference type="RuleBase" id="RU000481"/>
    </source>
</evidence>
<keyword evidence="5" id="KW-0663">Pyridoxal phosphate</keyword>
<comment type="caution">
    <text evidence="9">The sequence shown here is derived from an EMBL/GenBank/DDBJ whole genome shotgun (WGS) entry which is preliminary data.</text>
</comment>
<evidence type="ECO:0000256" key="5">
    <source>
        <dbReference type="ARBA" id="ARBA00022898"/>
    </source>
</evidence>
<dbReference type="InterPro" id="IPR004839">
    <property type="entry name" value="Aminotransferase_I/II_large"/>
</dbReference>
<evidence type="ECO:0000256" key="3">
    <source>
        <dbReference type="ARBA" id="ARBA00022576"/>
    </source>
</evidence>
<dbReference type="SUPFAM" id="SSF53383">
    <property type="entry name" value="PLP-dependent transferases"/>
    <property type="match status" value="1"/>
</dbReference>
<dbReference type="Proteomes" id="UP000548423">
    <property type="component" value="Unassembled WGS sequence"/>
</dbReference>
<feature type="coiled-coil region" evidence="7">
    <location>
        <begin position="372"/>
        <end position="402"/>
    </location>
</feature>
<dbReference type="FunFam" id="3.40.640.10:FF:000033">
    <property type="entry name" value="Aspartate aminotransferase"/>
    <property type="match status" value="1"/>
</dbReference>
<evidence type="ECO:0000256" key="2">
    <source>
        <dbReference type="ARBA" id="ARBA00007441"/>
    </source>
</evidence>
<evidence type="ECO:0000256" key="7">
    <source>
        <dbReference type="SAM" id="Coils"/>
    </source>
</evidence>
<accession>A0A852T5S7</accession>